<feature type="region of interest" description="Disordered" evidence="1">
    <location>
        <begin position="186"/>
        <end position="208"/>
    </location>
</feature>
<comment type="caution">
    <text evidence="2">The sequence shown here is derived from an EMBL/GenBank/DDBJ whole genome shotgun (WGS) entry which is preliminary data.</text>
</comment>
<feature type="region of interest" description="Disordered" evidence="1">
    <location>
        <begin position="241"/>
        <end position="326"/>
    </location>
</feature>
<evidence type="ECO:0000256" key="1">
    <source>
        <dbReference type="SAM" id="MobiDB-lite"/>
    </source>
</evidence>
<organism evidence="2 3">
    <name type="scientific">Roridomyces roridus</name>
    <dbReference type="NCBI Taxonomy" id="1738132"/>
    <lineage>
        <taxon>Eukaryota</taxon>
        <taxon>Fungi</taxon>
        <taxon>Dikarya</taxon>
        <taxon>Basidiomycota</taxon>
        <taxon>Agaricomycotina</taxon>
        <taxon>Agaricomycetes</taxon>
        <taxon>Agaricomycetidae</taxon>
        <taxon>Agaricales</taxon>
        <taxon>Marasmiineae</taxon>
        <taxon>Mycenaceae</taxon>
        <taxon>Roridomyces</taxon>
    </lineage>
</organism>
<dbReference type="EMBL" id="JARKIF010000003">
    <property type="protein sequence ID" value="KAJ7644940.1"/>
    <property type="molecule type" value="Genomic_DNA"/>
</dbReference>
<gene>
    <name evidence="2" type="ORF">FB45DRAFT_300934</name>
</gene>
<proteinExistence type="predicted"/>
<sequence length="358" mass="38625">MPFTPMQFMLASSGSSTGPSLAVARPQTIPSPSRPKLLQPKIKLATDPSSASLPQLSSPRTHAALALSETEVSRHHPIPRQSQSVLRFGSLLRKKTADTTARSPILELNAEYDHESIMTASTVTPHSTLGRVLTPPSFRSYRIYPYEESSAISATTSEGDNARFLYGSPSDSSLGETVVGRDELAGNTELNSKPNLEHGDPGVDNIDETDLESLAPMEFALPWASGSSASVDIIHATAPGAQADADEARPPGPESKPLPALPEFNIPTRPDTPLKFSNGPVLSVANHVHGHKHGRSRSNSQPIPHASTPPKLKQQPQSRSLLIRAEKNERGWGWTGEWNRGDMGVVREELRSLTLNSK</sequence>
<feature type="compositionally biased region" description="Polar residues" evidence="1">
    <location>
        <begin position="10"/>
        <end position="19"/>
    </location>
</feature>
<evidence type="ECO:0000313" key="3">
    <source>
        <dbReference type="Proteomes" id="UP001221142"/>
    </source>
</evidence>
<dbReference type="AlphaFoldDB" id="A0AAD7FVB4"/>
<evidence type="ECO:0000313" key="2">
    <source>
        <dbReference type="EMBL" id="KAJ7644940.1"/>
    </source>
</evidence>
<keyword evidence="3" id="KW-1185">Reference proteome</keyword>
<protein>
    <submittedName>
        <fullName evidence="2">Uncharacterized protein</fullName>
    </submittedName>
</protein>
<name>A0AAD7FVB4_9AGAR</name>
<accession>A0AAD7FVB4</accession>
<feature type="compositionally biased region" description="Pro residues" evidence="1">
    <location>
        <begin position="250"/>
        <end position="260"/>
    </location>
</feature>
<dbReference type="Proteomes" id="UP001221142">
    <property type="component" value="Unassembled WGS sequence"/>
</dbReference>
<reference evidence="2" key="1">
    <citation type="submission" date="2023-03" db="EMBL/GenBank/DDBJ databases">
        <title>Massive genome expansion in bonnet fungi (Mycena s.s.) driven by repeated elements and novel gene families across ecological guilds.</title>
        <authorList>
            <consortium name="Lawrence Berkeley National Laboratory"/>
            <person name="Harder C.B."/>
            <person name="Miyauchi S."/>
            <person name="Viragh M."/>
            <person name="Kuo A."/>
            <person name="Thoen E."/>
            <person name="Andreopoulos B."/>
            <person name="Lu D."/>
            <person name="Skrede I."/>
            <person name="Drula E."/>
            <person name="Henrissat B."/>
            <person name="Morin E."/>
            <person name="Kohler A."/>
            <person name="Barry K."/>
            <person name="LaButti K."/>
            <person name="Morin E."/>
            <person name="Salamov A."/>
            <person name="Lipzen A."/>
            <person name="Mereny Z."/>
            <person name="Hegedus B."/>
            <person name="Baldrian P."/>
            <person name="Stursova M."/>
            <person name="Weitz H."/>
            <person name="Taylor A."/>
            <person name="Grigoriev I.V."/>
            <person name="Nagy L.G."/>
            <person name="Martin F."/>
            <person name="Kauserud H."/>
        </authorList>
    </citation>
    <scope>NUCLEOTIDE SEQUENCE</scope>
    <source>
        <strain evidence="2">9284</strain>
    </source>
</reference>
<feature type="region of interest" description="Disordered" evidence="1">
    <location>
        <begin position="1"/>
        <end position="36"/>
    </location>
</feature>